<dbReference type="Proteomes" id="UP000887580">
    <property type="component" value="Unplaced"/>
</dbReference>
<protein>
    <submittedName>
        <fullName evidence="2">Uncharacterized protein</fullName>
    </submittedName>
</protein>
<dbReference type="WBParaSite" id="PS1159_v2.g18865.t2">
    <property type="protein sequence ID" value="PS1159_v2.g18865.t2"/>
    <property type="gene ID" value="PS1159_v2.g18865"/>
</dbReference>
<organism evidence="1 2">
    <name type="scientific">Panagrolaimus sp. PS1159</name>
    <dbReference type="NCBI Taxonomy" id="55785"/>
    <lineage>
        <taxon>Eukaryota</taxon>
        <taxon>Metazoa</taxon>
        <taxon>Ecdysozoa</taxon>
        <taxon>Nematoda</taxon>
        <taxon>Chromadorea</taxon>
        <taxon>Rhabditida</taxon>
        <taxon>Tylenchina</taxon>
        <taxon>Panagrolaimomorpha</taxon>
        <taxon>Panagrolaimoidea</taxon>
        <taxon>Panagrolaimidae</taxon>
        <taxon>Panagrolaimus</taxon>
    </lineage>
</organism>
<name>A0AC35FNQ2_9BILA</name>
<evidence type="ECO:0000313" key="2">
    <source>
        <dbReference type="WBParaSite" id="PS1159_v2.g18865.t2"/>
    </source>
</evidence>
<evidence type="ECO:0000313" key="1">
    <source>
        <dbReference type="Proteomes" id="UP000887580"/>
    </source>
</evidence>
<reference evidence="2" key="1">
    <citation type="submission" date="2022-11" db="UniProtKB">
        <authorList>
            <consortium name="WormBaseParasite"/>
        </authorList>
    </citation>
    <scope>IDENTIFICATION</scope>
</reference>
<accession>A0AC35FNQ2</accession>
<proteinExistence type="predicted"/>
<sequence>MMKIRVTLFGLIFIAVFCLIKSQRQIIPSNQFFLLQRPNLQLIQLHAQQQQRPSFPPPPSPLNQRRQFRTQQQQITRRPIPSDNRFIPQLQLRTQGNANFSRSATTVAPQRFAPPRQAPPQRPPPPPIEVTPSRGPAVRPPVLRRPPLPSSAPTRTQSMPQRSPQPQQPPPPPRSPTQSREQPPSRTPVPQQQQHPRPPPQPSTQQQTFLRPPTSPRMSPSMQRPPMPRPQIRQQPSLSPPPPQQKQQFNQPRPPATTMPSPPPPPLQLQQQQRPRITPEQRFTRPDQARMSPSAPIGPPRPSPSMTTNNIDDPSPPLQSRVRSSALSPPPSAHMPGFLPPSNSVVDELNNSKNFLEVARRLHLRRVIRGSAH</sequence>